<evidence type="ECO:0000313" key="2">
    <source>
        <dbReference type="Proteomes" id="UP000216446"/>
    </source>
</evidence>
<keyword evidence="2" id="KW-1185">Reference proteome</keyword>
<dbReference type="InParanoid" id="A0A259U1R1"/>
<gene>
    <name evidence="1" type="ORF">BSZ36_13450</name>
</gene>
<comment type="caution">
    <text evidence="1">The sequence shown here is derived from an EMBL/GenBank/DDBJ whole genome shotgun (WGS) entry which is preliminary data.</text>
</comment>
<protein>
    <submittedName>
        <fullName evidence="1">Uncharacterized protein</fullName>
    </submittedName>
</protein>
<name>A0A259U1R1_9BACT</name>
<dbReference type="AlphaFoldDB" id="A0A259U1R1"/>
<reference evidence="1 2" key="1">
    <citation type="submission" date="2016-11" db="EMBL/GenBank/DDBJ databases">
        <title>Study of marine rhodopsin-containing bacteria.</title>
        <authorList>
            <person name="Yoshizawa S."/>
            <person name="Kumagai Y."/>
            <person name="Kogure K."/>
        </authorList>
    </citation>
    <scope>NUCLEOTIDE SEQUENCE [LARGE SCALE GENOMIC DNA]</scope>
    <source>
        <strain evidence="1 2">SG-29</strain>
    </source>
</reference>
<dbReference type="EMBL" id="MQWB01000001">
    <property type="protein sequence ID" value="OZC03901.1"/>
    <property type="molecule type" value="Genomic_DNA"/>
</dbReference>
<sequence>MALYELQNATLGGIPGEGYAYPVDTYKGTVYRGVFFAGNDADLDGLPGRDDATFEGTVYLKTSERTDEVPVDVTNVVNVAVGSRADFDVLDS</sequence>
<dbReference type="RefSeq" id="WP_094549786.1">
    <property type="nucleotide sequence ID" value="NZ_MQWB01000001.1"/>
</dbReference>
<evidence type="ECO:0000313" key="1">
    <source>
        <dbReference type="EMBL" id="OZC03901.1"/>
    </source>
</evidence>
<dbReference type="Proteomes" id="UP000216446">
    <property type="component" value="Unassembled WGS sequence"/>
</dbReference>
<accession>A0A259U1R1</accession>
<organism evidence="1 2">
    <name type="scientific">Rubricoccus marinus</name>
    <dbReference type="NCBI Taxonomy" id="716817"/>
    <lineage>
        <taxon>Bacteria</taxon>
        <taxon>Pseudomonadati</taxon>
        <taxon>Rhodothermota</taxon>
        <taxon>Rhodothermia</taxon>
        <taxon>Rhodothermales</taxon>
        <taxon>Rubricoccaceae</taxon>
        <taxon>Rubricoccus</taxon>
    </lineage>
</organism>
<proteinExistence type="predicted"/>
<dbReference type="OrthoDB" id="1494188at2"/>